<name>A0A1G8GZR4_9FLAO</name>
<dbReference type="GO" id="GO:0005737">
    <property type="term" value="C:cytoplasm"/>
    <property type="evidence" value="ECO:0007669"/>
    <property type="project" value="UniProtKB-SubCell"/>
</dbReference>
<evidence type="ECO:0000256" key="8">
    <source>
        <dbReference type="ARBA" id="ARBA00023306"/>
    </source>
</evidence>
<evidence type="ECO:0000256" key="4">
    <source>
        <dbReference type="ARBA" id="ARBA00022829"/>
    </source>
</evidence>
<comment type="subunit">
    <text evidence="9">Forms a cyclic heterotetrameric complex composed of two molecules of XerC and two molecules of XerD.</text>
</comment>
<feature type="active site" evidence="9">
    <location>
        <position position="157"/>
    </location>
</feature>
<keyword evidence="5 9" id="KW-0229">DNA integration</keyword>
<dbReference type="Pfam" id="PF00589">
    <property type="entry name" value="Phage_integrase"/>
    <property type="match status" value="1"/>
</dbReference>
<dbReference type="InterPro" id="IPR050090">
    <property type="entry name" value="Tyrosine_recombinase_XerCD"/>
</dbReference>
<reference evidence="13" key="1">
    <citation type="submission" date="2016-10" db="EMBL/GenBank/DDBJ databases">
        <authorList>
            <person name="Varghese N."/>
            <person name="Submissions S."/>
        </authorList>
    </citation>
    <scope>NUCLEOTIDE SEQUENCE [LARGE SCALE GENOMIC DNA]</scope>
    <source>
        <strain evidence="13">DSM 15363</strain>
    </source>
</reference>
<dbReference type="EMBL" id="FNCZ01000006">
    <property type="protein sequence ID" value="SDH99876.1"/>
    <property type="molecule type" value="Genomic_DNA"/>
</dbReference>
<feature type="active site" evidence="9">
    <location>
        <position position="251"/>
    </location>
</feature>
<dbReference type="InterPro" id="IPR002104">
    <property type="entry name" value="Integrase_catalytic"/>
</dbReference>
<keyword evidence="6 9" id="KW-0238">DNA-binding</keyword>
<feature type="active site" evidence="9">
    <location>
        <position position="254"/>
    </location>
</feature>
<evidence type="ECO:0000256" key="3">
    <source>
        <dbReference type="ARBA" id="ARBA00022618"/>
    </source>
</evidence>
<dbReference type="InterPro" id="IPR044068">
    <property type="entry name" value="CB"/>
</dbReference>
<comment type="subcellular location">
    <subcellularLocation>
        <location evidence="1 9">Cytoplasm</location>
    </subcellularLocation>
</comment>
<dbReference type="AlphaFoldDB" id="A0A1G8GZR4"/>
<dbReference type="InterPro" id="IPR010998">
    <property type="entry name" value="Integrase_recombinase_N"/>
</dbReference>
<dbReference type="SUPFAM" id="SSF56349">
    <property type="entry name" value="DNA breaking-rejoining enzymes"/>
    <property type="match status" value="1"/>
</dbReference>
<evidence type="ECO:0000256" key="2">
    <source>
        <dbReference type="ARBA" id="ARBA00022490"/>
    </source>
</evidence>
<evidence type="ECO:0000313" key="13">
    <source>
        <dbReference type="Proteomes" id="UP000199492"/>
    </source>
</evidence>
<comment type="function">
    <text evidence="9">Site-specific tyrosine recombinase, which acts by catalyzing the cutting and rejoining of the recombining DNA molecules. The XerC-XerD complex is essential to convert dimers of the bacterial chromosome into monomers to permit their segregation at cell division. It also contributes to the segregational stability of plasmids.</text>
</comment>
<dbReference type="STRING" id="262004.SAMN04489796_10681"/>
<evidence type="ECO:0000256" key="7">
    <source>
        <dbReference type="ARBA" id="ARBA00023172"/>
    </source>
</evidence>
<evidence type="ECO:0000256" key="6">
    <source>
        <dbReference type="ARBA" id="ARBA00023125"/>
    </source>
</evidence>
<gene>
    <name evidence="9" type="primary">xerC</name>
    <name evidence="12" type="ORF">SAMN04489796_10681</name>
</gene>
<dbReference type="GO" id="GO:0051301">
    <property type="term" value="P:cell division"/>
    <property type="evidence" value="ECO:0007669"/>
    <property type="project" value="UniProtKB-KW"/>
</dbReference>
<dbReference type="PROSITE" id="PS51900">
    <property type="entry name" value="CB"/>
    <property type="match status" value="1"/>
</dbReference>
<dbReference type="PANTHER" id="PTHR30349">
    <property type="entry name" value="PHAGE INTEGRASE-RELATED"/>
    <property type="match status" value="1"/>
</dbReference>
<dbReference type="HAMAP" id="MF_01808">
    <property type="entry name" value="Recomb_XerC_XerD"/>
    <property type="match status" value="1"/>
</dbReference>
<feature type="active site" description="O-(3'-phospho-DNA)-tyrosine intermediate" evidence="9">
    <location>
        <position position="286"/>
    </location>
</feature>
<dbReference type="Pfam" id="PF02899">
    <property type="entry name" value="Phage_int_SAM_1"/>
    <property type="match status" value="1"/>
</dbReference>
<dbReference type="PROSITE" id="PS51898">
    <property type="entry name" value="TYR_RECOMBINASE"/>
    <property type="match status" value="1"/>
</dbReference>
<feature type="domain" description="Core-binding (CB)" evidence="11">
    <location>
        <begin position="8"/>
        <end position="95"/>
    </location>
</feature>
<evidence type="ECO:0000259" key="11">
    <source>
        <dbReference type="PROSITE" id="PS51900"/>
    </source>
</evidence>
<dbReference type="InterPro" id="IPR013762">
    <property type="entry name" value="Integrase-like_cat_sf"/>
</dbReference>
<dbReference type="GO" id="GO:0003677">
    <property type="term" value="F:DNA binding"/>
    <property type="evidence" value="ECO:0007669"/>
    <property type="project" value="UniProtKB-UniRule"/>
</dbReference>
<dbReference type="Gene3D" id="1.10.150.130">
    <property type="match status" value="1"/>
</dbReference>
<dbReference type="GO" id="GO:0006313">
    <property type="term" value="P:DNA transposition"/>
    <property type="evidence" value="ECO:0007669"/>
    <property type="project" value="UniProtKB-UniRule"/>
</dbReference>
<dbReference type="InterPro" id="IPR011010">
    <property type="entry name" value="DNA_brk_join_enz"/>
</dbReference>
<evidence type="ECO:0000256" key="9">
    <source>
        <dbReference type="HAMAP-Rule" id="MF_01808"/>
    </source>
</evidence>
<dbReference type="Proteomes" id="UP000199492">
    <property type="component" value="Unassembled WGS sequence"/>
</dbReference>
<feature type="active site" evidence="9">
    <location>
        <position position="181"/>
    </location>
</feature>
<keyword evidence="13" id="KW-1185">Reference proteome</keyword>
<dbReference type="InterPro" id="IPR004107">
    <property type="entry name" value="Integrase_SAM-like_N"/>
</dbReference>
<feature type="active site" evidence="9">
    <location>
        <position position="277"/>
    </location>
</feature>
<keyword evidence="8 9" id="KW-0131">Cell cycle</keyword>
<keyword evidence="7 9" id="KW-0233">DNA recombination</keyword>
<evidence type="ECO:0000256" key="1">
    <source>
        <dbReference type="ARBA" id="ARBA00004496"/>
    </source>
</evidence>
<feature type="domain" description="Tyr recombinase" evidence="10">
    <location>
        <begin position="116"/>
        <end position="299"/>
    </location>
</feature>
<dbReference type="InterPro" id="IPR023009">
    <property type="entry name" value="Tyrosine_recombinase_XerC/XerD"/>
</dbReference>
<keyword evidence="4 9" id="KW-0159">Chromosome partition</keyword>
<evidence type="ECO:0000313" key="12">
    <source>
        <dbReference type="EMBL" id="SDH99876.1"/>
    </source>
</evidence>
<organism evidence="12 13">
    <name type="scientific">Winogradskyella thalassocola</name>
    <dbReference type="NCBI Taxonomy" id="262004"/>
    <lineage>
        <taxon>Bacteria</taxon>
        <taxon>Pseudomonadati</taxon>
        <taxon>Bacteroidota</taxon>
        <taxon>Flavobacteriia</taxon>
        <taxon>Flavobacteriales</taxon>
        <taxon>Flavobacteriaceae</taxon>
        <taxon>Winogradskyella</taxon>
    </lineage>
</organism>
<accession>A0A1G8GZR4</accession>
<protein>
    <recommendedName>
        <fullName evidence="9">Tyrosine recombinase XerC</fullName>
    </recommendedName>
</protein>
<dbReference type="PANTHER" id="PTHR30349:SF77">
    <property type="entry name" value="TYROSINE RECOMBINASE XERC"/>
    <property type="match status" value="1"/>
</dbReference>
<sequence length="307" mass="35471">MVIFKIRQTSLMSLQSFSDYLLLEKTYSKHTVLAYTRDIESFQDFLNKYHDSQNVAQVGYSELRQWIVALVDSKITNRTINRKVSSLNTYYKFLLKTEDINVNPLKKHKALKVGKKVQLPFSEQELKLVLEDAINIDDFESARNHLIIELFYATGIRRIELVNLKLSDIDTGNNQIKVIGKRNKERYVPLIGSITKSLKRYLTYRSELISIEDREVLFLTKKGLKIYEKLVYRIINKYFSIASTKAKCSPHVLRHSFATHLLNQGADLNAIKELLGHTSLAATQVYTHNSIAELKKVHAKAHPRNQS</sequence>
<dbReference type="Gene3D" id="1.10.443.10">
    <property type="entry name" value="Intergrase catalytic core"/>
    <property type="match status" value="1"/>
</dbReference>
<keyword evidence="3 9" id="KW-0132">Cell division</keyword>
<proteinExistence type="inferred from homology"/>
<keyword evidence="2 9" id="KW-0963">Cytoplasm</keyword>
<dbReference type="GO" id="GO:0007059">
    <property type="term" value="P:chromosome segregation"/>
    <property type="evidence" value="ECO:0007669"/>
    <property type="project" value="UniProtKB-UniRule"/>
</dbReference>
<evidence type="ECO:0000259" key="10">
    <source>
        <dbReference type="PROSITE" id="PS51898"/>
    </source>
</evidence>
<evidence type="ECO:0000256" key="5">
    <source>
        <dbReference type="ARBA" id="ARBA00022908"/>
    </source>
</evidence>
<comment type="similarity">
    <text evidence="9">Belongs to the 'phage' integrase family. XerC subfamily.</text>
</comment>
<dbReference type="GO" id="GO:0009037">
    <property type="term" value="F:tyrosine-based site-specific recombinase activity"/>
    <property type="evidence" value="ECO:0007669"/>
    <property type="project" value="UniProtKB-UniRule"/>
</dbReference>